<dbReference type="Pfam" id="PF13499">
    <property type="entry name" value="EF-hand_7"/>
    <property type="match status" value="2"/>
</dbReference>
<gene>
    <name evidence="5" type="primary">LOC106079776</name>
</gene>
<evidence type="ECO:0000256" key="1">
    <source>
        <dbReference type="ARBA" id="ARBA00022737"/>
    </source>
</evidence>
<reference evidence="5" key="1">
    <citation type="submission" date="2025-08" db="UniProtKB">
        <authorList>
            <consortium name="RefSeq"/>
        </authorList>
    </citation>
    <scope>IDENTIFICATION</scope>
</reference>
<feature type="domain" description="EF-hand" evidence="3">
    <location>
        <begin position="81"/>
        <end position="116"/>
    </location>
</feature>
<dbReference type="OMA" id="IAHAEEN"/>
<dbReference type="OrthoDB" id="26525at2759"/>
<dbReference type="GO" id="GO:0016460">
    <property type="term" value="C:myosin II complex"/>
    <property type="evidence" value="ECO:0007669"/>
    <property type="project" value="TreeGrafter"/>
</dbReference>
<dbReference type="InterPro" id="IPR011992">
    <property type="entry name" value="EF-hand-dom_pair"/>
</dbReference>
<accession>A0A9W2ZUX0</accession>
<proteinExistence type="predicted"/>
<dbReference type="GeneID" id="106079776"/>
<evidence type="ECO:0000256" key="2">
    <source>
        <dbReference type="ARBA" id="ARBA00022837"/>
    </source>
</evidence>
<dbReference type="SUPFAM" id="SSF47473">
    <property type="entry name" value="EF-hand"/>
    <property type="match status" value="1"/>
</dbReference>
<feature type="domain" description="EF-hand" evidence="3">
    <location>
        <begin position="43"/>
        <end position="78"/>
    </location>
</feature>
<dbReference type="FunFam" id="1.10.238.10:FF:000003">
    <property type="entry name" value="Calmodulin A"/>
    <property type="match status" value="1"/>
</dbReference>
<dbReference type="PROSITE" id="PS50222">
    <property type="entry name" value="EF_HAND_2"/>
    <property type="match status" value="4"/>
</dbReference>
<protein>
    <submittedName>
        <fullName evidence="5">Calmodulin-A-like</fullName>
    </submittedName>
</protein>
<dbReference type="SMART" id="SM00054">
    <property type="entry name" value="EFh"/>
    <property type="match status" value="4"/>
</dbReference>
<name>A0A9W2ZUX0_BIOGL</name>
<dbReference type="InterPro" id="IPR050230">
    <property type="entry name" value="CALM/Myosin/TropC-like"/>
</dbReference>
<dbReference type="Proteomes" id="UP001165740">
    <property type="component" value="Chromosome 3"/>
</dbReference>
<evidence type="ECO:0000313" key="5">
    <source>
        <dbReference type="RefSeq" id="XP_055878781.1"/>
    </source>
</evidence>
<keyword evidence="1" id="KW-0677">Repeat</keyword>
<dbReference type="AlphaFoldDB" id="A0A9W2ZUX0"/>
<dbReference type="GO" id="GO:0005509">
    <property type="term" value="F:calcium ion binding"/>
    <property type="evidence" value="ECO:0007669"/>
    <property type="project" value="InterPro"/>
</dbReference>
<feature type="domain" description="EF-hand" evidence="3">
    <location>
        <begin position="117"/>
        <end position="151"/>
    </location>
</feature>
<dbReference type="InterPro" id="IPR018247">
    <property type="entry name" value="EF_Hand_1_Ca_BS"/>
</dbReference>
<evidence type="ECO:0000259" key="3">
    <source>
        <dbReference type="PROSITE" id="PS50222"/>
    </source>
</evidence>
<dbReference type="RefSeq" id="XP_055878781.1">
    <property type="nucleotide sequence ID" value="XM_056022806.1"/>
</dbReference>
<dbReference type="InterPro" id="IPR002048">
    <property type="entry name" value="EF_hand_dom"/>
</dbReference>
<dbReference type="Gene3D" id="1.10.238.10">
    <property type="entry name" value="EF-hand"/>
    <property type="match status" value="3"/>
</dbReference>
<keyword evidence="4" id="KW-1185">Reference proteome</keyword>
<organism evidence="4 5">
    <name type="scientific">Biomphalaria glabrata</name>
    <name type="common">Bloodfluke planorb</name>
    <name type="synonym">Freshwater snail</name>
    <dbReference type="NCBI Taxonomy" id="6526"/>
    <lineage>
        <taxon>Eukaryota</taxon>
        <taxon>Metazoa</taxon>
        <taxon>Spiralia</taxon>
        <taxon>Lophotrochozoa</taxon>
        <taxon>Mollusca</taxon>
        <taxon>Gastropoda</taxon>
        <taxon>Heterobranchia</taxon>
        <taxon>Euthyneura</taxon>
        <taxon>Panpulmonata</taxon>
        <taxon>Hygrophila</taxon>
        <taxon>Lymnaeoidea</taxon>
        <taxon>Planorbidae</taxon>
        <taxon>Biomphalaria</taxon>
    </lineage>
</organism>
<evidence type="ECO:0000313" key="4">
    <source>
        <dbReference type="Proteomes" id="UP001165740"/>
    </source>
</evidence>
<keyword evidence="2" id="KW-0106">Calcium</keyword>
<sequence length="151" mass="17473">MPKLTDEQIQEAKEAFRMFDKNGDGHITQDELINVLQACGQNPTRAQVNEMVARMDDNSNGKIEFSEFIDMLSENFESKDKIQNDLREAFKVFDRDGNGFITASELRYTMTNLGEKMTDKEVDQMIDEADRNGDGRVDYNEFIEMIVQNRK</sequence>
<dbReference type="CDD" id="cd00051">
    <property type="entry name" value="EFh"/>
    <property type="match status" value="1"/>
</dbReference>
<feature type="domain" description="EF-hand" evidence="3">
    <location>
        <begin position="7"/>
        <end position="42"/>
    </location>
</feature>
<dbReference type="PANTHER" id="PTHR23048">
    <property type="entry name" value="MYOSIN LIGHT CHAIN 1, 3"/>
    <property type="match status" value="1"/>
</dbReference>
<dbReference type="PANTHER" id="PTHR23048:SF0">
    <property type="entry name" value="CALMODULIN LIKE 3"/>
    <property type="match status" value="1"/>
</dbReference>
<dbReference type="PROSITE" id="PS00018">
    <property type="entry name" value="EF_HAND_1"/>
    <property type="match status" value="4"/>
</dbReference>